<dbReference type="RefSeq" id="WP_075061071.1">
    <property type="nucleotide sequence ID" value="NZ_LGCL01000002.1"/>
</dbReference>
<evidence type="ECO:0000256" key="4">
    <source>
        <dbReference type="ARBA" id="ARBA00022630"/>
    </source>
</evidence>
<dbReference type="GO" id="GO:0005829">
    <property type="term" value="C:cytosol"/>
    <property type="evidence" value="ECO:0007669"/>
    <property type="project" value="TreeGrafter"/>
</dbReference>
<keyword evidence="7 10" id="KW-0274">FAD</keyword>
<dbReference type="AlphaFoldDB" id="A0A0P6YFX7"/>
<evidence type="ECO:0000256" key="7">
    <source>
        <dbReference type="ARBA" id="ARBA00022827"/>
    </source>
</evidence>
<dbReference type="GO" id="GO:0047151">
    <property type="term" value="F:tRNA (uracil(54)-C5)-methyltransferase activity, 5,10-methylenetetrahydrofolate-dependent"/>
    <property type="evidence" value="ECO:0007669"/>
    <property type="project" value="UniProtKB-UniRule"/>
</dbReference>
<evidence type="ECO:0000256" key="6">
    <source>
        <dbReference type="ARBA" id="ARBA00022694"/>
    </source>
</evidence>
<dbReference type="NCBIfam" id="NF003739">
    <property type="entry name" value="PRK05335.1"/>
    <property type="match status" value="1"/>
</dbReference>
<comment type="catalytic activity">
    <reaction evidence="10">
        <text>uridine(54) in tRNA + (6R)-5,10-methylene-5,6,7,8-tetrahydrofolate + NADH + H(+) = 5-methyluridine(54) in tRNA + (6S)-5,6,7,8-tetrahydrofolate + NAD(+)</text>
        <dbReference type="Rhea" id="RHEA:16873"/>
        <dbReference type="Rhea" id="RHEA-COMP:10167"/>
        <dbReference type="Rhea" id="RHEA-COMP:10193"/>
        <dbReference type="ChEBI" id="CHEBI:15378"/>
        <dbReference type="ChEBI" id="CHEBI:15636"/>
        <dbReference type="ChEBI" id="CHEBI:57453"/>
        <dbReference type="ChEBI" id="CHEBI:57540"/>
        <dbReference type="ChEBI" id="CHEBI:57945"/>
        <dbReference type="ChEBI" id="CHEBI:65315"/>
        <dbReference type="ChEBI" id="CHEBI:74447"/>
        <dbReference type="EC" id="2.1.1.74"/>
    </reaction>
</comment>
<dbReference type="STRING" id="1134406.ADN00_00930"/>
<protein>
    <recommendedName>
        <fullName evidence="10">Methylenetetrahydrofolate--tRNA-(uracil-5-)-methyltransferase TrmFO</fullName>
        <ecNumber evidence="10">2.1.1.74</ecNumber>
    </recommendedName>
    <alternativeName>
        <fullName evidence="10">Folate-dependent tRNA (uracil-5-)-methyltransferase</fullName>
    </alternativeName>
    <alternativeName>
        <fullName evidence="10">Folate-dependent tRNA(M-5-U54)-methyltransferase</fullName>
    </alternativeName>
</protein>
<keyword evidence="5 10" id="KW-0808">Transferase</keyword>
<evidence type="ECO:0000256" key="1">
    <source>
        <dbReference type="ARBA" id="ARBA00001974"/>
    </source>
</evidence>
<evidence type="ECO:0000259" key="11">
    <source>
        <dbReference type="Pfam" id="PF01134"/>
    </source>
</evidence>
<dbReference type="SUPFAM" id="SSF51905">
    <property type="entry name" value="FAD/NAD(P)-binding domain"/>
    <property type="match status" value="1"/>
</dbReference>
<dbReference type="InterPro" id="IPR004417">
    <property type="entry name" value="TrmFO"/>
</dbReference>
<evidence type="ECO:0000256" key="8">
    <source>
        <dbReference type="ARBA" id="ARBA00022857"/>
    </source>
</evidence>
<keyword evidence="13" id="KW-1185">Reference proteome</keyword>
<keyword evidence="9 10" id="KW-0520">NAD</keyword>
<dbReference type="InterPro" id="IPR002218">
    <property type="entry name" value="MnmG-rel"/>
</dbReference>
<organism evidence="12 13">
    <name type="scientific">Ornatilinea apprima</name>
    <dbReference type="NCBI Taxonomy" id="1134406"/>
    <lineage>
        <taxon>Bacteria</taxon>
        <taxon>Bacillati</taxon>
        <taxon>Chloroflexota</taxon>
        <taxon>Anaerolineae</taxon>
        <taxon>Anaerolineales</taxon>
        <taxon>Anaerolineaceae</taxon>
        <taxon>Ornatilinea</taxon>
    </lineage>
</organism>
<dbReference type="PANTHER" id="PTHR11806">
    <property type="entry name" value="GLUCOSE INHIBITED DIVISION PROTEIN A"/>
    <property type="match status" value="1"/>
</dbReference>
<keyword evidence="8 10" id="KW-0521">NADP</keyword>
<dbReference type="Gene3D" id="3.50.50.60">
    <property type="entry name" value="FAD/NAD(P)-binding domain"/>
    <property type="match status" value="2"/>
</dbReference>
<dbReference type="Proteomes" id="UP000050417">
    <property type="component" value="Unassembled WGS sequence"/>
</dbReference>
<keyword evidence="4 10" id="KW-0285">Flavoprotein</keyword>
<comment type="similarity">
    <text evidence="10">Belongs to the MnmG family. TrmFO subfamily.</text>
</comment>
<comment type="catalytic activity">
    <reaction evidence="10">
        <text>uridine(54) in tRNA + (6R)-5,10-methylene-5,6,7,8-tetrahydrofolate + NADPH + H(+) = 5-methyluridine(54) in tRNA + (6S)-5,6,7,8-tetrahydrofolate + NADP(+)</text>
        <dbReference type="Rhea" id="RHEA:62372"/>
        <dbReference type="Rhea" id="RHEA-COMP:10167"/>
        <dbReference type="Rhea" id="RHEA-COMP:10193"/>
        <dbReference type="ChEBI" id="CHEBI:15378"/>
        <dbReference type="ChEBI" id="CHEBI:15636"/>
        <dbReference type="ChEBI" id="CHEBI:57453"/>
        <dbReference type="ChEBI" id="CHEBI:57783"/>
        <dbReference type="ChEBI" id="CHEBI:58349"/>
        <dbReference type="ChEBI" id="CHEBI:65315"/>
        <dbReference type="ChEBI" id="CHEBI:74447"/>
        <dbReference type="EC" id="2.1.1.74"/>
    </reaction>
</comment>
<dbReference type="Pfam" id="PF01134">
    <property type="entry name" value="GIDA"/>
    <property type="match status" value="1"/>
</dbReference>
<comment type="function">
    <text evidence="10">Catalyzes the folate-dependent formation of 5-methyl-uridine at position 54 (M-5-U54) in all tRNAs.</text>
</comment>
<evidence type="ECO:0000256" key="3">
    <source>
        <dbReference type="ARBA" id="ARBA00022603"/>
    </source>
</evidence>
<dbReference type="GO" id="GO:0030488">
    <property type="term" value="P:tRNA methylation"/>
    <property type="evidence" value="ECO:0007669"/>
    <property type="project" value="TreeGrafter"/>
</dbReference>
<evidence type="ECO:0000256" key="10">
    <source>
        <dbReference type="HAMAP-Rule" id="MF_01037"/>
    </source>
</evidence>
<comment type="subcellular location">
    <subcellularLocation>
        <location evidence="10">Cytoplasm</location>
    </subcellularLocation>
</comment>
<evidence type="ECO:0000313" key="13">
    <source>
        <dbReference type="Proteomes" id="UP000050417"/>
    </source>
</evidence>
<feature type="domain" description="MnmG N-terminal" evidence="11">
    <location>
        <begin position="6"/>
        <end position="379"/>
    </location>
</feature>
<dbReference type="NCBIfam" id="TIGR00137">
    <property type="entry name" value="gid_trmFO"/>
    <property type="match status" value="1"/>
</dbReference>
<name>A0A0P6YFX7_9CHLR</name>
<keyword evidence="6 10" id="KW-0819">tRNA processing</keyword>
<accession>A0A0P6YFX7</accession>
<dbReference type="OrthoDB" id="9815560at2"/>
<dbReference type="InterPro" id="IPR040131">
    <property type="entry name" value="MnmG_N"/>
</dbReference>
<dbReference type="PATRIC" id="fig|1134406.4.peg.3584"/>
<evidence type="ECO:0000256" key="5">
    <source>
        <dbReference type="ARBA" id="ARBA00022679"/>
    </source>
</evidence>
<dbReference type="HAMAP" id="MF_01037">
    <property type="entry name" value="TrmFO"/>
    <property type="match status" value="1"/>
</dbReference>
<comment type="cofactor">
    <cofactor evidence="1 10">
        <name>FAD</name>
        <dbReference type="ChEBI" id="CHEBI:57692"/>
    </cofactor>
</comment>
<dbReference type="GO" id="GO:0002098">
    <property type="term" value="P:tRNA wobble uridine modification"/>
    <property type="evidence" value="ECO:0007669"/>
    <property type="project" value="TreeGrafter"/>
</dbReference>
<evidence type="ECO:0000256" key="9">
    <source>
        <dbReference type="ARBA" id="ARBA00023027"/>
    </source>
</evidence>
<dbReference type="GO" id="GO:0050660">
    <property type="term" value="F:flavin adenine dinucleotide binding"/>
    <property type="evidence" value="ECO:0007669"/>
    <property type="project" value="UniProtKB-UniRule"/>
</dbReference>
<dbReference type="EMBL" id="LGCL01000002">
    <property type="protein sequence ID" value="KPL81118.1"/>
    <property type="molecule type" value="Genomic_DNA"/>
</dbReference>
<gene>
    <name evidence="12" type="primary">gid</name>
    <name evidence="10" type="synonym">trmFO</name>
    <name evidence="12" type="ORF">ADN00_00930</name>
</gene>
<sequence length="453" mass="49838">MEKILNIVGGGLAGSEAAWQAAQRGVKVNLFEMRPFVQTGAHATADLAELICSNSLGSRLPDRANGVLSLELQRLNSLLLECATQTQIPAGGALAVGREAFSRLVTEKIVNHPNITLIREEVKTIAPGVTVIASGPLTSPALSAEIQNLAGMNSLFFFDALAPIVTGESIDMNIAFRASRYDRGVQADGDYINAPFTREQYDLFVSELIKAERIELKSFETQLETGVRAGLHPFFESCLPVEVIAQRGERALAFGPMRPVGLTNPHTNHRPYAVVQLRQDNLAGDLYNLVGFQTNLKFSEQERVFRLIPGLENAEFVRYGQMHRNTFIAAPLLLNAHLQFKTQPRLFFAGQITGVEGYLGNIATGLLAGMNAVRFLNDQPLLHPPTTTMLGALLNYITQAEIDHFQPMKANFGILPPLSIPSRNKRERAVAYADRALQDMQTWLTDHQLDVQP</sequence>
<evidence type="ECO:0000313" key="12">
    <source>
        <dbReference type="EMBL" id="KPL81118.1"/>
    </source>
</evidence>
<proteinExistence type="inferred from homology"/>
<evidence type="ECO:0000256" key="2">
    <source>
        <dbReference type="ARBA" id="ARBA00022490"/>
    </source>
</evidence>
<dbReference type="EC" id="2.1.1.74" evidence="10"/>
<feature type="binding site" evidence="10">
    <location>
        <begin position="9"/>
        <end position="14"/>
    </location>
    <ligand>
        <name>FAD</name>
        <dbReference type="ChEBI" id="CHEBI:57692"/>
    </ligand>
</feature>
<reference evidence="12 13" key="1">
    <citation type="submission" date="2015-07" db="EMBL/GenBank/DDBJ databases">
        <title>Genome sequence of Ornatilinea apprima DSM 23815.</title>
        <authorList>
            <person name="Hemp J."/>
            <person name="Ward L.M."/>
            <person name="Pace L.A."/>
            <person name="Fischer W.W."/>
        </authorList>
    </citation>
    <scope>NUCLEOTIDE SEQUENCE [LARGE SCALE GENOMIC DNA]</scope>
    <source>
        <strain evidence="12 13">P3M-1</strain>
    </source>
</reference>
<dbReference type="PANTHER" id="PTHR11806:SF2">
    <property type="entry name" value="METHYLENETETRAHYDROFOLATE--TRNA-(URACIL-5-)-METHYLTRANSFERASE TRMFO"/>
    <property type="match status" value="1"/>
</dbReference>
<keyword evidence="3 10" id="KW-0489">Methyltransferase</keyword>
<dbReference type="InterPro" id="IPR036188">
    <property type="entry name" value="FAD/NAD-bd_sf"/>
</dbReference>
<comment type="caution">
    <text evidence="12">The sequence shown here is derived from an EMBL/GenBank/DDBJ whole genome shotgun (WGS) entry which is preliminary data.</text>
</comment>
<keyword evidence="2 10" id="KW-0963">Cytoplasm</keyword>